<evidence type="ECO:0000313" key="3">
    <source>
        <dbReference type="Proteomes" id="UP001500305"/>
    </source>
</evidence>
<sequence>MSLCPGSRSHGFTLFGSRLPGFTLPVPACPGAWRPDAPRGRPGRRRQLCGRHTEEAGARQVVEPGTLAFRTGGDGPVRPYEPTPTSRGDECRLAGACKILGVSDPECRPVTVGTAYRPECGPDPGRVGLTGTRCPSRLPLPNCPLGPWGAGRLRAERVAV</sequence>
<name>A0ABP5QDD6_9ACTN</name>
<evidence type="ECO:0000256" key="1">
    <source>
        <dbReference type="SAM" id="MobiDB-lite"/>
    </source>
</evidence>
<organism evidence="2 3">
    <name type="scientific">Kitasatospora cystarginea</name>
    <dbReference type="NCBI Taxonomy" id="58350"/>
    <lineage>
        <taxon>Bacteria</taxon>
        <taxon>Bacillati</taxon>
        <taxon>Actinomycetota</taxon>
        <taxon>Actinomycetes</taxon>
        <taxon>Kitasatosporales</taxon>
        <taxon>Streptomycetaceae</taxon>
        <taxon>Kitasatospora</taxon>
    </lineage>
</organism>
<gene>
    <name evidence="2" type="ORF">GCM10010430_11350</name>
</gene>
<dbReference type="Proteomes" id="UP001500305">
    <property type="component" value="Unassembled WGS sequence"/>
</dbReference>
<evidence type="ECO:0000313" key="2">
    <source>
        <dbReference type="EMBL" id="GAA2232494.1"/>
    </source>
</evidence>
<keyword evidence="3" id="KW-1185">Reference proteome</keyword>
<protein>
    <submittedName>
        <fullName evidence="2">Uncharacterized protein</fullName>
    </submittedName>
</protein>
<accession>A0ABP5QDD6</accession>
<reference evidence="3" key="1">
    <citation type="journal article" date="2019" name="Int. J. Syst. Evol. Microbiol.">
        <title>The Global Catalogue of Microorganisms (GCM) 10K type strain sequencing project: providing services to taxonomists for standard genome sequencing and annotation.</title>
        <authorList>
            <consortium name="The Broad Institute Genomics Platform"/>
            <consortium name="The Broad Institute Genome Sequencing Center for Infectious Disease"/>
            <person name="Wu L."/>
            <person name="Ma J."/>
        </authorList>
    </citation>
    <scope>NUCLEOTIDE SEQUENCE [LARGE SCALE GENOMIC DNA]</scope>
    <source>
        <strain evidence="3">JCM 7356</strain>
    </source>
</reference>
<proteinExistence type="predicted"/>
<feature type="region of interest" description="Disordered" evidence="1">
    <location>
        <begin position="33"/>
        <end position="87"/>
    </location>
</feature>
<comment type="caution">
    <text evidence="2">The sequence shown here is derived from an EMBL/GenBank/DDBJ whole genome shotgun (WGS) entry which is preliminary data.</text>
</comment>
<dbReference type="EMBL" id="BAAATR010000003">
    <property type="protein sequence ID" value="GAA2232494.1"/>
    <property type="molecule type" value="Genomic_DNA"/>
</dbReference>